<proteinExistence type="predicted"/>
<dbReference type="InterPro" id="IPR032675">
    <property type="entry name" value="LRR_dom_sf"/>
</dbReference>
<protein>
    <recommendedName>
        <fullName evidence="3">F-box domain-containing protein</fullName>
    </recommendedName>
</protein>
<organism evidence="2">
    <name type="scientific">Bionectria ochroleuca</name>
    <name type="common">Gliocladium roseum</name>
    <dbReference type="NCBI Taxonomy" id="29856"/>
    <lineage>
        <taxon>Eukaryota</taxon>
        <taxon>Fungi</taxon>
        <taxon>Dikarya</taxon>
        <taxon>Ascomycota</taxon>
        <taxon>Pezizomycotina</taxon>
        <taxon>Sordariomycetes</taxon>
        <taxon>Hypocreomycetidae</taxon>
        <taxon>Hypocreales</taxon>
        <taxon>Bionectriaceae</taxon>
        <taxon>Clonostachys</taxon>
    </lineage>
</organism>
<dbReference type="AlphaFoldDB" id="A0A0B7KJN5"/>
<feature type="compositionally biased region" description="Low complexity" evidence="1">
    <location>
        <begin position="307"/>
        <end position="317"/>
    </location>
</feature>
<gene>
    <name evidence="2" type="ORF">BN869_000013397_1</name>
</gene>
<dbReference type="Gene3D" id="3.80.10.10">
    <property type="entry name" value="Ribonuclease Inhibitor"/>
    <property type="match status" value="1"/>
</dbReference>
<sequence length="350" mass="38147">MPPIRTQGKKRGAAVALSSPLKTHERVELKRTRVQRTIESFWIPTERTTAAAQRETISTVEALAQAISGGADEAHLDLAPEAAATDGTRDLEVICESPAAPAGPIVKGADAACKTWALLMNTAQKEGRKEADFRDNREWETYHRHWLGKKTKMVGFGSGFNLQDEHINKLISVGPHICRNLTHFTFDYADVSYGAKNSASDLTDEAVVRLVKLCPKLRCMQLQGASGLTDITLEAIFRYCPDISYVELTTTHGGCGKKGLNGSALQMLREHPDWGTKLKTLRFPDQGYGGRNPLTRAVRALTKEGTSSQSSLSASSSTRNGEIGSSKFGMTCFATEGNSLGFDRKIEVSD</sequence>
<name>A0A0B7KJN5_BIOOC</name>
<dbReference type="EMBL" id="CDPU01000096">
    <property type="protein sequence ID" value="CEO57339.1"/>
    <property type="molecule type" value="Genomic_DNA"/>
</dbReference>
<feature type="region of interest" description="Disordered" evidence="1">
    <location>
        <begin position="302"/>
        <end position="321"/>
    </location>
</feature>
<reference evidence="2" key="1">
    <citation type="submission" date="2015-01" db="EMBL/GenBank/DDBJ databases">
        <authorList>
            <person name="Durling Mikael"/>
        </authorList>
    </citation>
    <scope>NUCLEOTIDE SEQUENCE</scope>
</reference>
<evidence type="ECO:0008006" key="3">
    <source>
        <dbReference type="Google" id="ProtNLM"/>
    </source>
</evidence>
<accession>A0A0B7KJN5</accession>
<evidence type="ECO:0000313" key="2">
    <source>
        <dbReference type="EMBL" id="CEO57339.1"/>
    </source>
</evidence>
<evidence type="ECO:0000256" key="1">
    <source>
        <dbReference type="SAM" id="MobiDB-lite"/>
    </source>
</evidence>